<dbReference type="InterPro" id="IPR003108">
    <property type="entry name" value="GAR_dom"/>
</dbReference>
<dbReference type="Gene3D" id="3.30.920.20">
    <property type="entry name" value="Gas2-like domain"/>
    <property type="match status" value="1"/>
</dbReference>
<dbReference type="PROSITE" id="PS51460">
    <property type="entry name" value="GAR"/>
    <property type="match status" value="1"/>
</dbReference>
<proteinExistence type="predicted"/>
<evidence type="ECO:0000256" key="2">
    <source>
        <dbReference type="ARBA" id="ARBA00022490"/>
    </source>
</evidence>
<dbReference type="OrthoDB" id="325930at2759"/>
<evidence type="ECO:0000313" key="6">
    <source>
        <dbReference type="EMBL" id="CDW74767.1"/>
    </source>
</evidence>
<keyword evidence="3" id="KW-0206">Cytoskeleton</keyword>
<evidence type="ECO:0000256" key="4">
    <source>
        <dbReference type="SAM" id="MobiDB-lite"/>
    </source>
</evidence>
<dbReference type="GO" id="GO:0008017">
    <property type="term" value="F:microtubule binding"/>
    <property type="evidence" value="ECO:0007669"/>
    <property type="project" value="InterPro"/>
</dbReference>
<dbReference type="SMART" id="SM00243">
    <property type="entry name" value="GAS2"/>
    <property type="match status" value="1"/>
</dbReference>
<keyword evidence="7" id="KW-1185">Reference proteome</keyword>
<evidence type="ECO:0000313" key="7">
    <source>
        <dbReference type="Proteomes" id="UP000039865"/>
    </source>
</evidence>
<feature type="region of interest" description="Disordered" evidence="4">
    <location>
        <begin position="59"/>
        <end position="91"/>
    </location>
</feature>
<sequence>MGNCCMRVGITTRTDERRMHKKSITKKSNKPSQIRDQMNHFEENQSEIDRQLLISSSQTQENFISHSSVSESSYYKRNSESKSKNKHTSRISEKYNLIRSLHQQEDQRLTDHFHKSLISSQRQTIANNKMDKSDSKIQNDRRINNIEDSIISNSSNQNNLNDKNCDPYFVFENSQNLNDNQQGIQQSASTKTKTKTQKSSSSNLIAMIEQKLIRKTRITIAMQNKRKRHNTLKQNKPSFNDINFDKMEDLHHHERETMLKGLKYSLMKSIIDNSQDHGKRQRSQSQEKLKTSQTNIIKKHQENEEITYLITEDIEDDQDSFIEDVFDLEKNRDNLEDIRNEPLKNINNFVKSLKKTNTNIGLKNRDNINLIGHNQKAKGQSPSTKISRQNTMNPNQKEQVQYNKVDMFENHITYKAQIEGDRIDEMLENFVKHYKVRVPITRIDQSKYLFGMRLFHAQIINGILMVRVGGGFMTMEQFVDKHSTKEIFQLRVRMAKDKKKINKIITEIADKYKIKKFT</sequence>
<evidence type="ECO:0000259" key="5">
    <source>
        <dbReference type="PROSITE" id="PS51460"/>
    </source>
</evidence>
<dbReference type="InParanoid" id="A0A077ZYS4"/>
<evidence type="ECO:0000256" key="3">
    <source>
        <dbReference type="ARBA" id="ARBA00023212"/>
    </source>
</evidence>
<gene>
    <name evidence="6" type="primary">Contig11893.g12726</name>
    <name evidence="6" type="ORF">STYLEM_3750</name>
</gene>
<dbReference type="AlphaFoldDB" id="A0A077ZYS4"/>
<protein>
    <submittedName>
        <fullName evidence="6">Gas2 domain containing protein</fullName>
    </submittedName>
</protein>
<dbReference type="EMBL" id="CCKQ01003646">
    <property type="protein sequence ID" value="CDW74767.1"/>
    <property type="molecule type" value="Genomic_DNA"/>
</dbReference>
<feature type="region of interest" description="Disordered" evidence="4">
    <location>
        <begin position="374"/>
        <end position="394"/>
    </location>
</feature>
<reference evidence="6 7" key="1">
    <citation type="submission" date="2014-06" db="EMBL/GenBank/DDBJ databases">
        <authorList>
            <person name="Swart Estienne"/>
        </authorList>
    </citation>
    <scope>NUCLEOTIDE SEQUENCE [LARGE SCALE GENOMIC DNA]</scope>
    <source>
        <strain evidence="6 7">130c</strain>
    </source>
</reference>
<accession>A0A077ZYS4</accession>
<dbReference type="GO" id="GO:0005856">
    <property type="term" value="C:cytoskeleton"/>
    <property type="evidence" value="ECO:0007669"/>
    <property type="project" value="UniProtKB-SubCell"/>
</dbReference>
<dbReference type="Pfam" id="PF02187">
    <property type="entry name" value="GAS2"/>
    <property type="match status" value="1"/>
</dbReference>
<comment type="subcellular location">
    <subcellularLocation>
        <location evidence="1">Cytoplasm</location>
        <location evidence="1">Cytoskeleton</location>
    </subcellularLocation>
</comment>
<feature type="domain" description="GAR" evidence="5">
    <location>
        <begin position="403"/>
        <end position="486"/>
    </location>
</feature>
<dbReference type="Proteomes" id="UP000039865">
    <property type="component" value="Unassembled WGS sequence"/>
</dbReference>
<dbReference type="InterPro" id="IPR036534">
    <property type="entry name" value="GAR_dom_sf"/>
</dbReference>
<feature type="region of interest" description="Disordered" evidence="4">
    <location>
        <begin position="273"/>
        <end position="293"/>
    </location>
</feature>
<feature type="compositionally biased region" description="Polar residues" evidence="4">
    <location>
        <begin position="377"/>
        <end position="394"/>
    </location>
</feature>
<organism evidence="6 7">
    <name type="scientific">Stylonychia lemnae</name>
    <name type="common">Ciliate</name>
    <dbReference type="NCBI Taxonomy" id="5949"/>
    <lineage>
        <taxon>Eukaryota</taxon>
        <taxon>Sar</taxon>
        <taxon>Alveolata</taxon>
        <taxon>Ciliophora</taxon>
        <taxon>Intramacronucleata</taxon>
        <taxon>Spirotrichea</taxon>
        <taxon>Stichotrichia</taxon>
        <taxon>Sporadotrichida</taxon>
        <taxon>Oxytrichidae</taxon>
        <taxon>Stylonychinae</taxon>
        <taxon>Stylonychia</taxon>
    </lineage>
</organism>
<evidence type="ECO:0000256" key="1">
    <source>
        <dbReference type="ARBA" id="ARBA00004245"/>
    </source>
</evidence>
<feature type="region of interest" description="Disordered" evidence="4">
    <location>
        <begin position="182"/>
        <end position="202"/>
    </location>
</feature>
<name>A0A077ZYS4_STYLE</name>
<feature type="compositionally biased region" description="Low complexity" evidence="4">
    <location>
        <begin position="185"/>
        <end position="202"/>
    </location>
</feature>
<dbReference type="SUPFAM" id="SSF143575">
    <property type="entry name" value="GAS2 domain-like"/>
    <property type="match status" value="1"/>
</dbReference>
<keyword evidence="2" id="KW-0963">Cytoplasm</keyword>